<feature type="transmembrane region" description="Helical" evidence="2">
    <location>
        <begin position="299"/>
        <end position="322"/>
    </location>
</feature>
<reference evidence="5" key="1">
    <citation type="journal article" date="2019" name="Int. J. Syst. Evol. Microbiol.">
        <title>The Global Catalogue of Microorganisms (GCM) 10K type strain sequencing project: providing services to taxonomists for standard genome sequencing and annotation.</title>
        <authorList>
            <consortium name="The Broad Institute Genomics Platform"/>
            <consortium name="The Broad Institute Genome Sequencing Center for Infectious Disease"/>
            <person name="Wu L."/>
            <person name="Ma J."/>
        </authorList>
    </citation>
    <scope>NUCLEOTIDE SEQUENCE [LARGE SCALE GENOMIC DNA]</scope>
    <source>
        <strain evidence="5">CGMCC 1.19029</strain>
    </source>
</reference>
<feature type="transmembrane region" description="Helical" evidence="2">
    <location>
        <begin position="29"/>
        <end position="53"/>
    </location>
</feature>
<evidence type="ECO:0000256" key="2">
    <source>
        <dbReference type="SAM" id="Phobius"/>
    </source>
</evidence>
<dbReference type="InterPro" id="IPR036927">
    <property type="entry name" value="Cyt_c_oxase-like_su1_sf"/>
</dbReference>
<keyword evidence="1" id="KW-0249">Electron transport</keyword>
<dbReference type="InterPro" id="IPR023616">
    <property type="entry name" value="Cyt_c_oxase-like_su1_dom"/>
</dbReference>
<feature type="transmembrane region" description="Helical" evidence="2">
    <location>
        <begin position="73"/>
        <end position="93"/>
    </location>
</feature>
<evidence type="ECO:0000313" key="5">
    <source>
        <dbReference type="Proteomes" id="UP001595756"/>
    </source>
</evidence>
<feature type="transmembrane region" description="Helical" evidence="2">
    <location>
        <begin position="105"/>
        <end position="123"/>
    </location>
</feature>
<dbReference type="Proteomes" id="UP001595756">
    <property type="component" value="Unassembled WGS sequence"/>
</dbReference>
<keyword evidence="2" id="KW-0472">Membrane</keyword>
<feature type="transmembrane region" description="Helical" evidence="2">
    <location>
        <begin position="180"/>
        <end position="204"/>
    </location>
</feature>
<evidence type="ECO:0000313" key="4">
    <source>
        <dbReference type="EMBL" id="MFC4297447.1"/>
    </source>
</evidence>
<keyword evidence="1" id="KW-0813">Transport</keyword>
<dbReference type="RefSeq" id="WP_376812014.1">
    <property type="nucleotide sequence ID" value="NZ_JBHSDY010000003.1"/>
</dbReference>
<feature type="domain" description="Cytochrome oxidase subunit I profile" evidence="3">
    <location>
        <begin position="30"/>
        <end position="504"/>
    </location>
</feature>
<protein>
    <submittedName>
        <fullName evidence="4">Cbb3-type cytochrome c oxidase subunit I</fullName>
    </submittedName>
</protein>
<keyword evidence="2" id="KW-0812">Transmembrane</keyword>
<dbReference type="SUPFAM" id="SSF81442">
    <property type="entry name" value="Cytochrome c oxidase subunit I-like"/>
    <property type="match status" value="1"/>
</dbReference>
<feature type="transmembrane region" description="Helical" evidence="2">
    <location>
        <begin position="532"/>
        <end position="554"/>
    </location>
</feature>
<feature type="transmembrane region" description="Helical" evidence="2">
    <location>
        <begin position="343"/>
        <end position="366"/>
    </location>
</feature>
<accession>A0ABV8RW56</accession>
<keyword evidence="1" id="KW-0679">Respiratory chain</keyword>
<evidence type="ECO:0000259" key="3">
    <source>
        <dbReference type="PROSITE" id="PS50855"/>
    </source>
</evidence>
<dbReference type="PANTHER" id="PTHR10422:SF40">
    <property type="entry name" value="CYTOCHROME C OXIDASE SUBUNIT I"/>
    <property type="match status" value="1"/>
</dbReference>
<evidence type="ECO:0000256" key="1">
    <source>
        <dbReference type="ARBA" id="ARBA00022660"/>
    </source>
</evidence>
<dbReference type="PRINTS" id="PR01165">
    <property type="entry name" value="CYCOXIDASEI"/>
</dbReference>
<dbReference type="EMBL" id="JBHSDY010000003">
    <property type="protein sequence ID" value="MFC4297447.1"/>
    <property type="molecule type" value="Genomic_DNA"/>
</dbReference>
<dbReference type="PANTHER" id="PTHR10422">
    <property type="entry name" value="CYTOCHROME C OXIDASE SUBUNIT 1"/>
    <property type="match status" value="1"/>
</dbReference>
<feature type="transmembrane region" description="Helical" evidence="2">
    <location>
        <begin position="422"/>
        <end position="446"/>
    </location>
</feature>
<name>A0ABV8RW56_9BURK</name>
<dbReference type="Gene3D" id="1.20.210.10">
    <property type="entry name" value="Cytochrome c oxidase-like, subunit I domain"/>
    <property type="match status" value="1"/>
</dbReference>
<dbReference type="Pfam" id="PF00115">
    <property type="entry name" value="COX1"/>
    <property type="match status" value="1"/>
</dbReference>
<dbReference type="InterPro" id="IPR000883">
    <property type="entry name" value="Cyt_C_Oxase_1"/>
</dbReference>
<keyword evidence="2" id="KW-1133">Transmembrane helix</keyword>
<proteinExistence type="predicted"/>
<keyword evidence="5" id="KW-1185">Reference proteome</keyword>
<feature type="transmembrane region" description="Helical" evidence="2">
    <location>
        <begin position="386"/>
        <end position="410"/>
    </location>
</feature>
<feature type="transmembrane region" description="Helical" evidence="2">
    <location>
        <begin position="466"/>
        <end position="494"/>
    </location>
</feature>
<organism evidence="4 5">
    <name type="scientific">Castellaniella hirudinis</name>
    <dbReference type="NCBI Taxonomy" id="1144617"/>
    <lineage>
        <taxon>Bacteria</taxon>
        <taxon>Pseudomonadati</taxon>
        <taxon>Pseudomonadota</taxon>
        <taxon>Betaproteobacteria</taxon>
        <taxon>Burkholderiales</taxon>
        <taxon>Alcaligenaceae</taxon>
        <taxon>Castellaniella</taxon>
    </lineage>
</organism>
<dbReference type="PROSITE" id="PS50855">
    <property type="entry name" value="COX1"/>
    <property type="match status" value="1"/>
</dbReference>
<sequence length="566" mass="61959">MATQTTYRTCPRSGLQFEDQAEKLIKINAVTAIVALLVGGLLAIGVVLTRWPAVHWLPADTFYMVLTAHGLDMLIYWMIFFEVAVLYFAASTLLRCRIAAPRIAWLAYALMLIGAVVNNIAVFRGDSSVMMTSYVPMMAHWSFYLGLIVFAVGALIACGVFFGTMVVAKREKTYEGSVPLVTFGAMTAAIIAVFTLLSGAIILIPTFFMSIGLLQNVDPLVYRVIWWALGHSSQQINVAAHISIWYAVAAIAFGAKPMSERVSRGAFLLYILFLQLASAHHILADPGVSTEWKIVNTSYFMYFAVLASMIHALSIPGAMEVAQRARGFNKGLFEWLRKAPWGNPVFSSVFISLIGFGFLGGISGVMMGTEQLNLLIHNTIYVPGHFHATVVIGSTLTFMGLTYFLIPVLFRREIILPDLARIQPYLFGFAMYFFCLVMMGAGTLGVSRRHWDMAFNGHALAYEWPGAAYLMMGLVGIGGVVAIIGGALFVYLVLGSLLFGKRLDAGAISPHFTPVQRAAPTAAAQTYGSAGFVAPGTFVLASVFLLAFVLYYFVNWKYLSQLWGLS</sequence>
<comment type="caution">
    <text evidence="4">The sequence shown here is derived from an EMBL/GenBank/DDBJ whole genome shotgun (WGS) entry which is preliminary data.</text>
</comment>
<feature type="transmembrane region" description="Helical" evidence="2">
    <location>
        <begin position="267"/>
        <end position="284"/>
    </location>
</feature>
<feature type="transmembrane region" description="Helical" evidence="2">
    <location>
        <begin position="143"/>
        <end position="168"/>
    </location>
</feature>
<feature type="transmembrane region" description="Helical" evidence="2">
    <location>
        <begin position="236"/>
        <end position="255"/>
    </location>
</feature>
<gene>
    <name evidence="4" type="ORF">ACFO0J_05265</name>
</gene>